<gene>
    <name evidence="3" type="ORF">AaeL_AAEL010564</name>
</gene>
<evidence type="ECO:0000313" key="3">
    <source>
        <dbReference type="EMBL" id="EAT37455.1"/>
    </source>
</evidence>
<dbReference type="HOGENOM" id="CLU_1462725_0_0_1"/>
<keyword evidence="1" id="KW-1133">Transmembrane helix</keyword>
<dbReference type="GO" id="GO:0019991">
    <property type="term" value="P:septate junction assembly"/>
    <property type="evidence" value="ECO:0007669"/>
    <property type="project" value="InterPro"/>
</dbReference>
<dbReference type="OMA" id="CTTLHYY"/>
<dbReference type="Proteomes" id="UP000682892">
    <property type="component" value="Chromosome 1"/>
</dbReference>
<reference evidence="3" key="3">
    <citation type="submission" date="2012-09" db="EMBL/GenBank/DDBJ databases">
        <authorList>
            <consortium name="VectorBase"/>
        </authorList>
    </citation>
    <scope>NUCLEOTIDE SEQUENCE</scope>
    <source>
        <strain evidence="3">Liverpool</strain>
    </source>
</reference>
<feature type="transmembrane region" description="Helical" evidence="1">
    <location>
        <begin position="12"/>
        <end position="30"/>
    </location>
</feature>
<reference evidence="3" key="1">
    <citation type="submission" date="2005-10" db="EMBL/GenBank/DDBJ databases">
        <authorList>
            <person name="Loftus B.J."/>
            <person name="Nene V.M."/>
            <person name="Hannick L.I."/>
            <person name="Bidwell S."/>
            <person name="Haas B."/>
            <person name="Amedeo P."/>
            <person name="Orvis J."/>
            <person name="Wortman J.R."/>
            <person name="White O.R."/>
            <person name="Salzberg S."/>
            <person name="Shumway M."/>
            <person name="Koo H."/>
            <person name="Zhao Y."/>
            <person name="Holmes M."/>
            <person name="Miller J."/>
            <person name="Schatz M."/>
            <person name="Pop M."/>
            <person name="Pai G."/>
            <person name="Utterback T."/>
            <person name="Rogers Y.-H."/>
            <person name="Kravitz S."/>
            <person name="Fraser C.M."/>
        </authorList>
    </citation>
    <scope>NUCLEOTIDE SEQUENCE</scope>
    <source>
        <strain evidence="3">Liverpool</strain>
    </source>
</reference>
<evidence type="ECO:0000259" key="2">
    <source>
        <dbReference type="Pfam" id="PF24985"/>
    </source>
</evidence>
<feature type="non-terminal residue" evidence="3">
    <location>
        <position position="1"/>
    </location>
</feature>
<dbReference type="AlphaFoldDB" id="Q16SK9"/>
<protein>
    <submittedName>
        <fullName evidence="3">AAEL010564-PA</fullName>
    </submittedName>
</protein>
<dbReference type="PANTHER" id="PTHR36692:SF2">
    <property type="entry name" value="GEO12064P1"/>
    <property type="match status" value="1"/>
</dbReference>
<dbReference type="VEuPathDB" id="VectorBase:AAEL010564"/>
<sequence>STSSGRPPLSIIKFLELCLAVACTVLHYYSFDDGDLVTGFLATGTFCGYIVILTTVMVGYLMKAHIHRRLNLFYSLLGCALFLTAGIFIIEAWEHAFRTRTRDLAITKGSIAIINGVIFLMDTIFTFRERK</sequence>
<name>Q16SK9_AEDAE</name>
<keyword evidence="1" id="KW-0812">Transmembrane</keyword>
<proteinExistence type="predicted"/>
<dbReference type="PhylomeDB" id="Q16SK9"/>
<feature type="transmembrane region" description="Helical" evidence="1">
    <location>
        <begin position="72"/>
        <end position="93"/>
    </location>
</feature>
<reference evidence="3" key="2">
    <citation type="journal article" date="2007" name="Science">
        <title>Genome sequence of Aedes aegypti, a major arbovirus vector.</title>
        <authorList>
            <person name="Nene V."/>
            <person name="Wortman J.R."/>
            <person name="Lawson D."/>
            <person name="Haas B."/>
            <person name="Kodira C."/>
            <person name="Tu Z.J."/>
            <person name="Loftus B."/>
            <person name="Xi Z."/>
            <person name="Megy K."/>
            <person name="Grabherr M."/>
            <person name="Ren Q."/>
            <person name="Zdobnov E.M."/>
            <person name="Lobo N.F."/>
            <person name="Campbell K.S."/>
            <person name="Brown S.E."/>
            <person name="Bonaldo M.F."/>
            <person name="Zhu J."/>
            <person name="Sinkins S.P."/>
            <person name="Hogenkamp D.G."/>
            <person name="Amedeo P."/>
            <person name="Arensburger P."/>
            <person name="Atkinson P.W."/>
            <person name="Bidwell S."/>
            <person name="Biedler J."/>
            <person name="Birney E."/>
            <person name="Bruggner R.V."/>
            <person name="Costas J."/>
            <person name="Coy M.R."/>
            <person name="Crabtree J."/>
            <person name="Crawford M."/>
            <person name="Debruyn B."/>
            <person name="Decaprio D."/>
            <person name="Eiglmeier K."/>
            <person name="Eisenstadt E."/>
            <person name="El-Dorry H."/>
            <person name="Gelbart W.M."/>
            <person name="Gomes S.L."/>
            <person name="Hammond M."/>
            <person name="Hannick L.I."/>
            <person name="Hogan J.R."/>
            <person name="Holmes M.H."/>
            <person name="Jaffe D."/>
            <person name="Johnston J.S."/>
            <person name="Kennedy R.C."/>
            <person name="Koo H."/>
            <person name="Kravitz S."/>
            <person name="Kriventseva E.V."/>
            <person name="Kulp D."/>
            <person name="Labutti K."/>
            <person name="Lee E."/>
            <person name="Li S."/>
            <person name="Lovin D.D."/>
            <person name="Mao C."/>
            <person name="Mauceli E."/>
            <person name="Menck C.F."/>
            <person name="Miller J.R."/>
            <person name="Montgomery P."/>
            <person name="Mori A."/>
            <person name="Nascimento A.L."/>
            <person name="Naveira H.F."/>
            <person name="Nusbaum C."/>
            <person name="O'leary S."/>
            <person name="Orvis J."/>
            <person name="Pertea M."/>
            <person name="Quesneville H."/>
            <person name="Reidenbach K.R."/>
            <person name="Rogers Y.H."/>
            <person name="Roth C.W."/>
            <person name="Schneider J.R."/>
            <person name="Schatz M."/>
            <person name="Shumway M."/>
            <person name="Stanke M."/>
            <person name="Stinson E.O."/>
            <person name="Tubio J.M."/>
            <person name="Vanzee J.P."/>
            <person name="Verjovski-Almeida S."/>
            <person name="Werner D."/>
            <person name="White O."/>
            <person name="Wyder S."/>
            <person name="Zeng Q."/>
            <person name="Zhao Q."/>
            <person name="Zhao Y."/>
            <person name="Hill C.A."/>
            <person name="Raikhel A.S."/>
            <person name="Soares M.B."/>
            <person name="Knudson D.L."/>
            <person name="Lee N.H."/>
            <person name="Galagan J."/>
            <person name="Salzberg S.L."/>
            <person name="Paulsen I.T."/>
            <person name="Dimopoulos G."/>
            <person name="Collins F.H."/>
            <person name="Birren B."/>
            <person name="Fraser-Liggett C.M."/>
            <person name="Severson D.W."/>
        </authorList>
    </citation>
    <scope>NUCLEOTIDE SEQUENCE [LARGE SCALE GENOMIC DNA]</scope>
    <source>
        <strain evidence="3">Liverpool</strain>
    </source>
</reference>
<feature type="transmembrane region" description="Helical" evidence="1">
    <location>
        <begin position="36"/>
        <end position="60"/>
    </location>
</feature>
<evidence type="ECO:0000256" key="1">
    <source>
        <dbReference type="SAM" id="Phobius"/>
    </source>
</evidence>
<dbReference type="KEGG" id="aag:5573526"/>
<dbReference type="InterPro" id="IPR056677">
    <property type="entry name" value="DUF7775"/>
</dbReference>
<dbReference type="PaxDb" id="7159-AAEL010564-PA"/>
<dbReference type="InterPro" id="IPR038976">
    <property type="entry name" value="Ssk"/>
</dbReference>
<dbReference type="EMBL" id="CH477672">
    <property type="protein sequence ID" value="EAT37455.1"/>
    <property type="molecule type" value="Genomic_DNA"/>
</dbReference>
<keyword evidence="1" id="KW-0472">Membrane</keyword>
<feature type="transmembrane region" description="Helical" evidence="1">
    <location>
        <begin position="105"/>
        <end position="127"/>
    </location>
</feature>
<evidence type="ECO:0000313" key="4">
    <source>
        <dbReference type="Proteomes" id="UP000682892"/>
    </source>
</evidence>
<dbReference type="GO" id="GO:0005886">
    <property type="term" value="C:plasma membrane"/>
    <property type="evidence" value="ECO:0007669"/>
    <property type="project" value="TreeGrafter"/>
</dbReference>
<dbReference type="PANTHER" id="PTHR36692">
    <property type="entry name" value="PROTEIN SNAKESKIN"/>
    <property type="match status" value="1"/>
</dbReference>
<dbReference type="OrthoDB" id="6349206at2759"/>
<dbReference type="eggNOG" id="ENOG502S4RG">
    <property type="taxonomic scope" value="Eukaryota"/>
</dbReference>
<feature type="domain" description="DUF7775" evidence="2">
    <location>
        <begin position="10"/>
        <end position="98"/>
    </location>
</feature>
<dbReference type="Pfam" id="PF24985">
    <property type="entry name" value="DUF7775"/>
    <property type="match status" value="1"/>
</dbReference>
<organism evidence="3 4">
    <name type="scientific">Aedes aegypti</name>
    <name type="common">Yellowfever mosquito</name>
    <name type="synonym">Culex aegypti</name>
    <dbReference type="NCBI Taxonomy" id="7159"/>
    <lineage>
        <taxon>Eukaryota</taxon>
        <taxon>Metazoa</taxon>
        <taxon>Ecdysozoa</taxon>
        <taxon>Arthropoda</taxon>
        <taxon>Hexapoda</taxon>
        <taxon>Insecta</taxon>
        <taxon>Pterygota</taxon>
        <taxon>Neoptera</taxon>
        <taxon>Endopterygota</taxon>
        <taxon>Diptera</taxon>
        <taxon>Nematocera</taxon>
        <taxon>Culicoidea</taxon>
        <taxon>Culicidae</taxon>
        <taxon>Culicinae</taxon>
        <taxon>Aedini</taxon>
        <taxon>Aedes</taxon>
        <taxon>Stegomyia</taxon>
    </lineage>
</organism>
<accession>Q16SK9</accession>